<feature type="domain" description="THAP-type" evidence="6">
    <location>
        <begin position="1"/>
        <end position="82"/>
    </location>
</feature>
<organism evidence="7 8">
    <name type="scientific">Phaedon cochleariae</name>
    <name type="common">Mustard beetle</name>
    <dbReference type="NCBI Taxonomy" id="80249"/>
    <lineage>
        <taxon>Eukaryota</taxon>
        <taxon>Metazoa</taxon>
        <taxon>Ecdysozoa</taxon>
        <taxon>Arthropoda</taxon>
        <taxon>Hexapoda</taxon>
        <taxon>Insecta</taxon>
        <taxon>Pterygota</taxon>
        <taxon>Neoptera</taxon>
        <taxon>Endopterygota</taxon>
        <taxon>Coleoptera</taxon>
        <taxon>Polyphaga</taxon>
        <taxon>Cucujiformia</taxon>
        <taxon>Chrysomeloidea</taxon>
        <taxon>Chrysomelidae</taxon>
        <taxon>Chrysomelinae</taxon>
        <taxon>Chrysomelini</taxon>
        <taxon>Phaedon</taxon>
    </lineage>
</organism>
<dbReference type="PANTHER" id="PTHR46927:SF3">
    <property type="entry name" value="THAP-TYPE DOMAIN-CONTAINING PROTEIN"/>
    <property type="match status" value="1"/>
</dbReference>
<protein>
    <recommendedName>
        <fullName evidence="6">THAP-type domain-containing protein</fullName>
    </recommendedName>
</protein>
<dbReference type="EMBL" id="OU896707">
    <property type="protein sequence ID" value="CAG9813010.1"/>
    <property type="molecule type" value="Genomic_DNA"/>
</dbReference>
<keyword evidence="8" id="KW-1185">Reference proteome</keyword>
<keyword evidence="2 5" id="KW-0863">Zinc-finger</keyword>
<evidence type="ECO:0000313" key="7">
    <source>
        <dbReference type="EMBL" id="CAG9813010.1"/>
    </source>
</evidence>
<dbReference type="SMART" id="SM00980">
    <property type="entry name" value="THAP"/>
    <property type="match status" value="1"/>
</dbReference>
<proteinExistence type="predicted"/>
<keyword evidence="1" id="KW-0479">Metal-binding</keyword>
<gene>
    <name evidence="7" type="ORF">PHAECO_LOCUS1029</name>
</gene>
<dbReference type="Proteomes" id="UP001153737">
    <property type="component" value="Chromosome 1"/>
</dbReference>
<keyword evidence="3" id="KW-0862">Zinc</keyword>
<evidence type="ECO:0000256" key="4">
    <source>
        <dbReference type="ARBA" id="ARBA00023125"/>
    </source>
</evidence>
<dbReference type="Gene3D" id="6.20.210.20">
    <property type="entry name" value="THAP domain"/>
    <property type="match status" value="1"/>
</dbReference>
<evidence type="ECO:0000256" key="2">
    <source>
        <dbReference type="ARBA" id="ARBA00022771"/>
    </source>
</evidence>
<dbReference type="SUPFAM" id="SSF57716">
    <property type="entry name" value="Glucocorticoid receptor-like (DNA-binding domain)"/>
    <property type="match status" value="1"/>
</dbReference>
<keyword evidence="4 5" id="KW-0238">DNA-binding</keyword>
<dbReference type="InterPro" id="IPR038441">
    <property type="entry name" value="THAP_Znf_sf"/>
</dbReference>
<evidence type="ECO:0000259" key="6">
    <source>
        <dbReference type="PROSITE" id="PS50950"/>
    </source>
</evidence>
<dbReference type="PANTHER" id="PTHR46927">
    <property type="entry name" value="AGAP005574-PA"/>
    <property type="match status" value="1"/>
</dbReference>
<dbReference type="PROSITE" id="PS50950">
    <property type="entry name" value="ZF_THAP"/>
    <property type="match status" value="1"/>
</dbReference>
<dbReference type="Pfam" id="PF05485">
    <property type="entry name" value="THAP"/>
    <property type="match status" value="1"/>
</dbReference>
<evidence type="ECO:0000313" key="8">
    <source>
        <dbReference type="Proteomes" id="UP001153737"/>
    </source>
</evidence>
<name>A0A9N9S864_PHACE</name>
<reference evidence="7" key="1">
    <citation type="submission" date="2022-01" db="EMBL/GenBank/DDBJ databases">
        <authorList>
            <person name="King R."/>
        </authorList>
    </citation>
    <scope>NUCLEOTIDE SEQUENCE</scope>
</reference>
<dbReference type="GO" id="GO:0003677">
    <property type="term" value="F:DNA binding"/>
    <property type="evidence" value="ECO:0007669"/>
    <property type="project" value="UniProtKB-UniRule"/>
</dbReference>
<evidence type="ECO:0000256" key="5">
    <source>
        <dbReference type="PROSITE-ProRule" id="PRU00309"/>
    </source>
</evidence>
<dbReference type="InterPro" id="IPR006612">
    <property type="entry name" value="THAP_Znf"/>
</dbReference>
<dbReference type="OrthoDB" id="5988927at2759"/>
<dbReference type="InterPro" id="IPR052224">
    <property type="entry name" value="THAP_domain_protein"/>
</dbReference>
<sequence length="262" mass="30567">MVIYCVAFGCKNEQDIRKLSFHGFPFKRPGILELWIEAVHRENWTPSKTSKLCGEHFLPTDYIDKPGRTARLLKPDAVPSIFAFTRHLPPKNTDPDSKIRKLDDSMDVHNLCIKEEVSQMDIDLPMASSSQVLKFFDKETQTISFQKDMLLRRNKGTQTVSFQKDNPLGKTVKTLRQKVKRRDLEISKMKEVVQSISNSVYSNDNHEEIINEVIHYFASNKELFKPSHPVTQEFLGEDCYDIQIIRKIVDKYLECRMYHLLE</sequence>
<dbReference type="AlphaFoldDB" id="A0A9N9S864"/>
<evidence type="ECO:0000256" key="1">
    <source>
        <dbReference type="ARBA" id="ARBA00022723"/>
    </source>
</evidence>
<evidence type="ECO:0000256" key="3">
    <source>
        <dbReference type="ARBA" id="ARBA00022833"/>
    </source>
</evidence>
<dbReference type="GO" id="GO:0008270">
    <property type="term" value="F:zinc ion binding"/>
    <property type="evidence" value="ECO:0007669"/>
    <property type="project" value="UniProtKB-KW"/>
</dbReference>
<accession>A0A9N9S864</accession>
<dbReference type="SMART" id="SM00692">
    <property type="entry name" value="DM3"/>
    <property type="match status" value="1"/>
</dbReference>
<reference evidence="7" key="2">
    <citation type="submission" date="2022-10" db="EMBL/GenBank/DDBJ databases">
        <authorList>
            <consortium name="ENA_rothamsted_submissions"/>
            <consortium name="culmorum"/>
            <person name="King R."/>
        </authorList>
    </citation>
    <scope>NUCLEOTIDE SEQUENCE</scope>
</reference>